<accession>A0A9X1ICN5</accession>
<comment type="catalytic activity">
    <reaction evidence="5">
        <text>3'-dephospho-CoA + ATP = ADP + CoA + H(+)</text>
        <dbReference type="Rhea" id="RHEA:18245"/>
        <dbReference type="ChEBI" id="CHEBI:15378"/>
        <dbReference type="ChEBI" id="CHEBI:30616"/>
        <dbReference type="ChEBI" id="CHEBI:57287"/>
        <dbReference type="ChEBI" id="CHEBI:57328"/>
        <dbReference type="ChEBI" id="CHEBI:456216"/>
        <dbReference type="EC" id="2.7.1.24"/>
    </reaction>
</comment>
<keyword evidence="5 7" id="KW-0808">Transferase</keyword>
<comment type="pathway">
    <text evidence="5">Cofactor biosynthesis; coenzyme A biosynthesis; CoA from (R)-pantothenate: step 5/5.</text>
</comment>
<proteinExistence type="inferred from homology"/>
<dbReference type="GO" id="GO:0004140">
    <property type="term" value="F:dephospho-CoA kinase activity"/>
    <property type="evidence" value="ECO:0007669"/>
    <property type="project" value="UniProtKB-UniRule"/>
</dbReference>
<comment type="caution">
    <text evidence="7">The sequence shown here is derived from an EMBL/GenBank/DDBJ whole genome shotgun (WGS) entry which is preliminary data.</text>
</comment>
<dbReference type="GO" id="GO:0015937">
    <property type="term" value="P:coenzyme A biosynthetic process"/>
    <property type="evidence" value="ECO:0007669"/>
    <property type="project" value="UniProtKB-UniRule"/>
</dbReference>
<keyword evidence="4 5" id="KW-0173">Coenzyme A biosynthesis</keyword>
<comment type="subcellular location">
    <subcellularLocation>
        <location evidence="5">Cytoplasm</location>
    </subcellularLocation>
</comment>
<comment type="similarity">
    <text evidence="1 5">Belongs to the CoaE family.</text>
</comment>
<dbReference type="PANTHER" id="PTHR10695:SF46">
    <property type="entry name" value="BIFUNCTIONAL COENZYME A SYNTHASE-RELATED"/>
    <property type="match status" value="1"/>
</dbReference>
<dbReference type="InterPro" id="IPR027417">
    <property type="entry name" value="P-loop_NTPase"/>
</dbReference>
<evidence type="ECO:0000256" key="1">
    <source>
        <dbReference type="ARBA" id="ARBA00009018"/>
    </source>
</evidence>
<evidence type="ECO:0000256" key="5">
    <source>
        <dbReference type="HAMAP-Rule" id="MF_00376"/>
    </source>
</evidence>
<reference evidence="7" key="1">
    <citation type="submission" date="2021-10" db="EMBL/GenBank/DDBJ databases">
        <title>Roseicella aerolatum sp. nov., isolated from aerosols of e-waste dismantling site.</title>
        <authorList>
            <person name="Qin T."/>
        </authorList>
    </citation>
    <scope>NUCLEOTIDE SEQUENCE</scope>
    <source>
        <strain evidence="7">GB24</strain>
    </source>
</reference>
<protein>
    <recommendedName>
        <fullName evidence="5 6">Dephospho-CoA kinase</fullName>
        <ecNumber evidence="5 6">2.7.1.24</ecNumber>
    </recommendedName>
    <alternativeName>
        <fullName evidence="5">Dephosphocoenzyme A kinase</fullName>
    </alternativeName>
</protein>
<dbReference type="HAMAP" id="MF_00376">
    <property type="entry name" value="Dephospho_CoA_kinase"/>
    <property type="match status" value="1"/>
</dbReference>
<dbReference type="PROSITE" id="PS51219">
    <property type="entry name" value="DPCK"/>
    <property type="match status" value="1"/>
</dbReference>
<dbReference type="SUPFAM" id="SSF52540">
    <property type="entry name" value="P-loop containing nucleoside triphosphate hydrolases"/>
    <property type="match status" value="1"/>
</dbReference>
<gene>
    <name evidence="5 7" type="primary">coaE</name>
    <name evidence="7" type="ORF">LHA35_09535</name>
</gene>
<keyword evidence="3 5" id="KW-0067">ATP-binding</keyword>
<comment type="function">
    <text evidence="5">Catalyzes the phosphorylation of the 3'-hydroxyl group of dephosphocoenzyme A to form coenzyme A.</text>
</comment>
<keyword evidence="8" id="KW-1185">Reference proteome</keyword>
<dbReference type="Pfam" id="PF01121">
    <property type="entry name" value="CoaE"/>
    <property type="match status" value="1"/>
</dbReference>
<name>A0A9X1ICN5_9PROT</name>
<dbReference type="GO" id="GO:0005524">
    <property type="term" value="F:ATP binding"/>
    <property type="evidence" value="ECO:0007669"/>
    <property type="project" value="UniProtKB-UniRule"/>
</dbReference>
<dbReference type="EMBL" id="JAJAQI010000011">
    <property type="protein sequence ID" value="MCB4821972.1"/>
    <property type="molecule type" value="Genomic_DNA"/>
</dbReference>
<keyword evidence="5 7" id="KW-0418">Kinase</keyword>
<keyword evidence="5" id="KW-0963">Cytoplasm</keyword>
<evidence type="ECO:0000256" key="4">
    <source>
        <dbReference type="ARBA" id="ARBA00022993"/>
    </source>
</evidence>
<organism evidence="7 8">
    <name type="scientific">Roseicella aerolata</name>
    <dbReference type="NCBI Taxonomy" id="2883479"/>
    <lineage>
        <taxon>Bacteria</taxon>
        <taxon>Pseudomonadati</taxon>
        <taxon>Pseudomonadota</taxon>
        <taxon>Alphaproteobacteria</taxon>
        <taxon>Acetobacterales</taxon>
        <taxon>Roseomonadaceae</taxon>
        <taxon>Roseicella</taxon>
    </lineage>
</organism>
<dbReference type="RefSeq" id="WP_226607512.1">
    <property type="nucleotide sequence ID" value="NZ_JAJAQI010000011.1"/>
</dbReference>
<dbReference type="NCBIfam" id="TIGR00152">
    <property type="entry name" value="dephospho-CoA kinase"/>
    <property type="match status" value="1"/>
</dbReference>
<evidence type="ECO:0000256" key="3">
    <source>
        <dbReference type="ARBA" id="ARBA00022840"/>
    </source>
</evidence>
<evidence type="ECO:0000256" key="2">
    <source>
        <dbReference type="ARBA" id="ARBA00022741"/>
    </source>
</evidence>
<keyword evidence="2 5" id="KW-0547">Nucleotide-binding</keyword>
<dbReference type="Gene3D" id="3.40.50.300">
    <property type="entry name" value="P-loop containing nucleotide triphosphate hydrolases"/>
    <property type="match status" value="1"/>
</dbReference>
<dbReference type="EC" id="2.7.1.24" evidence="5 6"/>
<dbReference type="InterPro" id="IPR001977">
    <property type="entry name" value="Depp_CoAkinase"/>
</dbReference>
<sequence>MKVIGLTGGIGMGKSTAANTFRRLRIPVFDADAAVHELQGKGGRAVAPIAAAFPGTVEGGKVDREALRRAVLGNAAALKRLERIVHPLVRDAERRFLAAARRRAEPLVVLDIPLLFETKGQGRCDLVVVVTAPAAVQRWRVLRRPGMTEERLRYILARQTPDREKRRRADVVVPTGLSRHAAQRAIRKLVRENRP</sequence>
<dbReference type="PANTHER" id="PTHR10695">
    <property type="entry name" value="DEPHOSPHO-COA KINASE-RELATED"/>
    <property type="match status" value="1"/>
</dbReference>
<dbReference type="Proteomes" id="UP001139311">
    <property type="component" value="Unassembled WGS sequence"/>
</dbReference>
<evidence type="ECO:0000256" key="6">
    <source>
        <dbReference type="NCBIfam" id="TIGR00152"/>
    </source>
</evidence>
<dbReference type="AlphaFoldDB" id="A0A9X1ICN5"/>
<feature type="binding site" evidence="5">
    <location>
        <begin position="11"/>
        <end position="16"/>
    </location>
    <ligand>
        <name>ATP</name>
        <dbReference type="ChEBI" id="CHEBI:30616"/>
    </ligand>
</feature>
<evidence type="ECO:0000313" key="8">
    <source>
        <dbReference type="Proteomes" id="UP001139311"/>
    </source>
</evidence>
<evidence type="ECO:0000313" key="7">
    <source>
        <dbReference type="EMBL" id="MCB4821972.1"/>
    </source>
</evidence>
<dbReference type="CDD" id="cd02022">
    <property type="entry name" value="DPCK"/>
    <property type="match status" value="1"/>
</dbReference>
<dbReference type="GO" id="GO:0005737">
    <property type="term" value="C:cytoplasm"/>
    <property type="evidence" value="ECO:0007669"/>
    <property type="project" value="UniProtKB-SubCell"/>
</dbReference>